<dbReference type="EMBL" id="JAPFFF010000004">
    <property type="protein sequence ID" value="KAK8892172.1"/>
    <property type="molecule type" value="Genomic_DNA"/>
</dbReference>
<dbReference type="PANTHER" id="PTHR12387:SF0">
    <property type="entry name" value="26S PROTEASOME NON-ATPASE REGULATORY SUBUNIT 8"/>
    <property type="match status" value="1"/>
</dbReference>
<evidence type="ECO:0008006" key="3">
    <source>
        <dbReference type="Google" id="ProtNLM"/>
    </source>
</evidence>
<sequence>MLKRRDDIFERLEKFKEIVESPGDFDSSRAQVLFHELKIILMKNEYLSSDANKINFAERMMFREILELAIIMCVKIKNFKDIQNYFSQLSFFYFENNDLPQSERMFTIIDVSLLMDLAFENKDEYFEINLTQILKTFPTINFIIQFVLDVKLCLNDNSISKLTKLMKTSPSYLFDVFLNKILYRIRKTLAKNEVKQPNGISSSHLAKLLQFNEENEMGEFLDSLEWKISDSGEIICKPENVSFKTENCQAKLKNYLSYAFRFNSLL</sequence>
<dbReference type="InterPro" id="IPR006746">
    <property type="entry name" value="26S_Psome_Rpn12"/>
</dbReference>
<evidence type="ECO:0000313" key="1">
    <source>
        <dbReference type="EMBL" id="KAK8892172.1"/>
    </source>
</evidence>
<dbReference type="Gene3D" id="1.25.40.990">
    <property type="match status" value="1"/>
</dbReference>
<comment type="caution">
    <text evidence="1">The sequence shown here is derived from an EMBL/GenBank/DDBJ whole genome shotgun (WGS) entry which is preliminary data.</text>
</comment>
<proteinExistence type="predicted"/>
<name>A0ABR2KP20_9EUKA</name>
<organism evidence="1 2">
    <name type="scientific">Tritrichomonas musculus</name>
    <dbReference type="NCBI Taxonomy" id="1915356"/>
    <lineage>
        <taxon>Eukaryota</taxon>
        <taxon>Metamonada</taxon>
        <taxon>Parabasalia</taxon>
        <taxon>Tritrichomonadida</taxon>
        <taxon>Tritrichomonadidae</taxon>
        <taxon>Tritrichomonas</taxon>
    </lineage>
</organism>
<dbReference type="PANTHER" id="PTHR12387">
    <property type="entry name" value="26S PROTEASOME NON-ATPASE REGULATORY SUBUNIT 8"/>
    <property type="match status" value="1"/>
</dbReference>
<protein>
    <recommendedName>
        <fullName evidence="3">CSN8/PSMD8/EIF3K domain-containing protein</fullName>
    </recommendedName>
</protein>
<accession>A0ABR2KP20</accession>
<keyword evidence="2" id="KW-1185">Reference proteome</keyword>
<evidence type="ECO:0000313" key="2">
    <source>
        <dbReference type="Proteomes" id="UP001470230"/>
    </source>
</evidence>
<gene>
    <name evidence="1" type="ORF">M9Y10_029395</name>
</gene>
<dbReference type="Proteomes" id="UP001470230">
    <property type="component" value="Unassembled WGS sequence"/>
</dbReference>
<reference evidence="1 2" key="1">
    <citation type="submission" date="2024-04" db="EMBL/GenBank/DDBJ databases">
        <title>Tritrichomonas musculus Genome.</title>
        <authorList>
            <person name="Alves-Ferreira E."/>
            <person name="Grigg M."/>
            <person name="Lorenzi H."/>
            <person name="Galac M."/>
        </authorList>
    </citation>
    <scope>NUCLEOTIDE SEQUENCE [LARGE SCALE GENOMIC DNA]</scope>
    <source>
        <strain evidence="1 2">EAF2021</strain>
    </source>
</reference>